<sequence length="84" mass="9759">MVCVIGGLKRPSNDISSPDPAASQIKLPALKSHFRHIRRPVYNTMTSLPHFHKNPEDSQPRYKTLDQRIRMKKIQHISLSWTKK</sequence>
<keyword evidence="2" id="KW-1185">Reference proteome</keyword>
<evidence type="ECO:0000313" key="2">
    <source>
        <dbReference type="Proteomes" id="UP001066276"/>
    </source>
</evidence>
<gene>
    <name evidence="1" type="ORF">NDU88_003617</name>
</gene>
<protein>
    <submittedName>
        <fullName evidence="1">Uncharacterized protein</fullName>
    </submittedName>
</protein>
<organism evidence="1 2">
    <name type="scientific">Pleurodeles waltl</name>
    <name type="common">Iberian ribbed newt</name>
    <dbReference type="NCBI Taxonomy" id="8319"/>
    <lineage>
        <taxon>Eukaryota</taxon>
        <taxon>Metazoa</taxon>
        <taxon>Chordata</taxon>
        <taxon>Craniata</taxon>
        <taxon>Vertebrata</taxon>
        <taxon>Euteleostomi</taxon>
        <taxon>Amphibia</taxon>
        <taxon>Batrachia</taxon>
        <taxon>Caudata</taxon>
        <taxon>Salamandroidea</taxon>
        <taxon>Salamandridae</taxon>
        <taxon>Pleurodelinae</taxon>
        <taxon>Pleurodeles</taxon>
    </lineage>
</organism>
<evidence type="ECO:0000313" key="1">
    <source>
        <dbReference type="EMBL" id="KAJ1199784.1"/>
    </source>
</evidence>
<accession>A0AAV7VGI3</accession>
<name>A0AAV7VGI3_PLEWA</name>
<dbReference type="EMBL" id="JANPWB010000003">
    <property type="protein sequence ID" value="KAJ1199784.1"/>
    <property type="molecule type" value="Genomic_DNA"/>
</dbReference>
<dbReference type="Proteomes" id="UP001066276">
    <property type="component" value="Chromosome 2_1"/>
</dbReference>
<comment type="caution">
    <text evidence="1">The sequence shown here is derived from an EMBL/GenBank/DDBJ whole genome shotgun (WGS) entry which is preliminary data.</text>
</comment>
<reference evidence="1" key="1">
    <citation type="journal article" date="2022" name="bioRxiv">
        <title>Sequencing and chromosome-scale assembly of the giantPleurodeles waltlgenome.</title>
        <authorList>
            <person name="Brown T."/>
            <person name="Elewa A."/>
            <person name="Iarovenko S."/>
            <person name="Subramanian E."/>
            <person name="Araus A.J."/>
            <person name="Petzold A."/>
            <person name="Susuki M."/>
            <person name="Suzuki K.-i.T."/>
            <person name="Hayashi T."/>
            <person name="Toyoda A."/>
            <person name="Oliveira C."/>
            <person name="Osipova E."/>
            <person name="Leigh N.D."/>
            <person name="Simon A."/>
            <person name="Yun M.H."/>
        </authorList>
    </citation>
    <scope>NUCLEOTIDE SEQUENCE</scope>
    <source>
        <strain evidence="1">20211129_DDA</strain>
        <tissue evidence="1">Liver</tissue>
    </source>
</reference>
<proteinExistence type="predicted"/>
<dbReference type="AlphaFoldDB" id="A0AAV7VGI3"/>